<dbReference type="PANTHER" id="PTHR34477">
    <property type="entry name" value="UPF0213 PROTEIN YHBQ"/>
    <property type="match status" value="1"/>
</dbReference>
<name>A0A090QNA2_9GAMM</name>
<sequence>MCSKPQEEKAPISPEPKEIAERVERAEVKVDAVWSVYLIRTAANQLYCGVTTDVARRFSEHQSKPQGAKYLKGKGP</sequence>
<evidence type="ECO:0000313" key="4">
    <source>
        <dbReference type="Proteomes" id="UP000029227"/>
    </source>
</evidence>
<dbReference type="Proteomes" id="UP000029227">
    <property type="component" value="Unassembled WGS sequence"/>
</dbReference>
<comment type="caution">
    <text evidence="3">The sequence shown here is derived from an EMBL/GenBank/DDBJ whole genome shotgun (WGS) entry which is preliminary data.</text>
</comment>
<dbReference type="Gene3D" id="3.40.1440.10">
    <property type="entry name" value="GIY-YIG endonuclease"/>
    <property type="match status" value="1"/>
</dbReference>
<evidence type="ECO:0000259" key="2">
    <source>
        <dbReference type="PROSITE" id="PS50164"/>
    </source>
</evidence>
<dbReference type="EMBL" id="BBMN01000001">
    <property type="protein sequence ID" value="GAL03304.1"/>
    <property type="molecule type" value="Genomic_DNA"/>
</dbReference>
<evidence type="ECO:0000313" key="3">
    <source>
        <dbReference type="EMBL" id="GAL03304.1"/>
    </source>
</evidence>
<dbReference type="PANTHER" id="PTHR34477:SF1">
    <property type="entry name" value="UPF0213 PROTEIN YHBQ"/>
    <property type="match status" value="1"/>
</dbReference>
<reference evidence="3 4" key="1">
    <citation type="journal article" date="2014" name="Genome Announc.">
        <title>Draft Genome Sequences of Two Vibrionaceae Species, Vibrio ponticus C121 and Photobacterium aphoticum C119, Isolated as Coral Reef Microbiota.</title>
        <authorList>
            <person name="Al-saari N."/>
            <person name="Meirelles P.M."/>
            <person name="Mino S."/>
            <person name="Suda W."/>
            <person name="Oshima K."/>
            <person name="Hattori M."/>
            <person name="Ohkuma M."/>
            <person name="Thompson F.L."/>
            <person name="Gomez-Gil B."/>
            <person name="Sawabe T."/>
            <person name="Sawabe T."/>
        </authorList>
    </citation>
    <scope>NUCLEOTIDE SEQUENCE [LARGE SCALE GENOMIC DNA]</scope>
    <source>
        <strain evidence="3 4">JCM 19237</strain>
    </source>
</reference>
<evidence type="ECO:0000256" key="1">
    <source>
        <dbReference type="ARBA" id="ARBA00007435"/>
    </source>
</evidence>
<gene>
    <name evidence="3" type="ORF">JCM19237_6197</name>
</gene>
<proteinExistence type="inferred from homology"/>
<dbReference type="InterPro" id="IPR050190">
    <property type="entry name" value="UPF0213_domain"/>
</dbReference>
<dbReference type="Pfam" id="PF01541">
    <property type="entry name" value="GIY-YIG"/>
    <property type="match status" value="1"/>
</dbReference>
<dbReference type="eggNOG" id="COG2827">
    <property type="taxonomic scope" value="Bacteria"/>
</dbReference>
<keyword evidence="3" id="KW-0255">Endonuclease</keyword>
<organism evidence="3 4">
    <name type="scientific">Photobacterium aphoticum</name>
    <dbReference type="NCBI Taxonomy" id="754436"/>
    <lineage>
        <taxon>Bacteria</taxon>
        <taxon>Pseudomonadati</taxon>
        <taxon>Pseudomonadota</taxon>
        <taxon>Gammaproteobacteria</taxon>
        <taxon>Vibrionales</taxon>
        <taxon>Vibrionaceae</taxon>
        <taxon>Photobacterium</taxon>
    </lineage>
</organism>
<dbReference type="AlphaFoldDB" id="A0A090QNA2"/>
<comment type="similarity">
    <text evidence="1">Belongs to the UPF0213 family.</text>
</comment>
<dbReference type="InterPro" id="IPR000305">
    <property type="entry name" value="GIY-YIG_endonuc"/>
</dbReference>
<dbReference type="SUPFAM" id="SSF82771">
    <property type="entry name" value="GIY-YIG endonuclease"/>
    <property type="match status" value="1"/>
</dbReference>
<accession>A0A090QNA2</accession>
<keyword evidence="3" id="KW-0540">Nuclease</keyword>
<protein>
    <submittedName>
        <fullName evidence="3">Putative endonuclease containing a URI domain</fullName>
    </submittedName>
</protein>
<dbReference type="PROSITE" id="PS50164">
    <property type="entry name" value="GIY_YIG"/>
    <property type="match status" value="1"/>
</dbReference>
<dbReference type="STRING" id="754436.JCM19237_6197"/>
<dbReference type="InterPro" id="IPR035901">
    <property type="entry name" value="GIY-YIG_endonuc_sf"/>
</dbReference>
<keyword evidence="3" id="KW-0378">Hydrolase</keyword>
<feature type="domain" description="GIY-YIG" evidence="2">
    <location>
        <begin position="32"/>
        <end position="76"/>
    </location>
</feature>
<dbReference type="GO" id="GO:0004519">
    <property type="term" value="F:endonuclease activity"/>
    <property type="evidence" value="ECO:0007669"/>
    <property type="project" value="UniProtKB-KW"/>
</dbReference>